<reference evidence="2 3" key="1">
    <citation type="submission" date="2020-05" db="EMBL/GenBank/DDBJ databases">
        <title>Mucilaginibacter mali sp. nov.</title>
        <authorList>
            <person name="Kim H.S."/>
            <person name="Lee K.C."/>
            <person name="Suh M.K."/>
            <person name="Kim J.-S."/>
            <person name="Han K.-I."/>
            <person name="Eom M.K."/>
            <person name="Shin Y.K."/>
            <person name="Lee J.-S."/>
        </authorList>
    </citation>
    <scope>NUCLEOTIDE SEQUENCE [LARGE SCALE GENOMIC DNA]</scope>
    <source>
        <strain evidence="2 3">G2-14</strain>
    </source>
</reference>
<name>A0A7D4Q7A7_9SPHI</name>
<dbReference type="RefSeq" id="WP_173417472.1">
    <property type="nucleotide sequence ID" value="NZ_CP054139.1"/>
</dbReference>
<dbReference type="KEGG" id="mmab:HQ865_24745"/>
<dbReference type="EMBL" id="CP054139">
    <property type="protein sequence ID" value="QKJ32827.1"/>
    <property type="molecule type" value="Genomic_DNA"/>
</dbReference>
<proteinExistence type="predicted"/>
<accession>A0A7D4Q7A7</accession>
<evidence type="ECO:0000313" key="2">
    <source>
        <dbReference type="EMBL" id="QKJ32827.1"/>
    </source>
</evidence>
<protein>
    <recommendedName>
        <fullName evidence="4">DUF3945 domain-containing protein</fullName>
    </recommendedName>
</protein>
<evidence type="ECO:0000313" key="3">
    <source>
        <dbReference type="Proteomes" id="UP000505355"/>
    </source>
</evidence>
<sequence length="288" mass="33762">MNEQSFDYVKNQLFYLGFGEEIAKPLRVKMEQNLAEFTLPHTRKFGQDETSSVLHFSKGDQKDKDMTFFNRADVTLKQPGKEDLTQTFFYGKEYNYTLQERYNMMDGRAAYREQPKVAPKEENGETRMKPTGETYFGWRALDFKNADKYGNFLPKTMFWNHQKEIGKYPIKGIEENYDKQRLLAKLERGNKVDVILVRDGHEMPAKMVANPKMARLDFYDTNGQILMVRKIEKQAVDQTQKTEMTPQEVQRAAIARAQEEKQGEGQNQVAKEGQEQKQEQRRRQGVRV</sequence>
<evidence type="ECO:0008006" key="4">
    <source>
        <dbReference type="Google" id="ProtNLM"/>
    </source>
</evidence>
<feature type="compositionally biased region" description="Basic and acidic residues" evidence="1">
    <location>
        <begin position="272"/>
        <end position="282"/>
    </location>
</feature>
<organism evidence="2 3">
    <name type="scientific">Mucilaginibacter mali</name>
    <dbReference type="NCBI Taxonomy" id="2740462"/>
    <lineage>
        <taxon>Bacteria</taxon>
        <taxon>Pseudomonadati</taxon>
        <taxon>Bacteroidota</taxon>
        <taxon>Sphingobacteriia</taxon>
        <taxon>Sphingobacteriales</taxon>
        <taxon>Sphingobacteriaceae</taxon>
        <taxon>Mucilaginibacter</taxon>
    </lineage>
</organism>
<dbReference type="Proteomes" id="UP000505355">
    <property type="component" value="Chromosome"/>
</dbReference>
<keyword evidence="3" id="KW-1185">Reference proteome</keyword>
<evidence type="ECO:0000256" key="1">
    <source>
        <dbReference type="SAM" id="MobiDB-lite"/>
    </source>
</evidence>
<dbReference type="AlphaFoldDB" id="A0A7D4Q7A7"/>
<feature type="region of interest" description="Disordered" evidence="1">
    <location>
        <begin position="255"/>
        <end position="288"/>
    </location>
</feature>
<gene>
    <name evidence="2" type="ORF">HQ865_24745</name>
</gene>